<evidence type="ECO:0000313" key="2">
    <source>
        <dbReference type="EMBL" id="ALP70027.1"/>
    </source>
</evidence>
<gene>
    <name evidence="2" type="ORF">ASU29_114</name>
</gene>
<organism evidence="2 3">
    <name type="scientific">Candidatus Nasuia deltocephalincola</name>
    <dbReference type="NCBI Taxonomy" id="1160784"/>
    <lineage>
        <taxon>Bacteria</taxon>
        <taxon>Pseudomonadati</taxon>
        <taxon>Pseudomonadota</taxon>
        <taxon>Betaproteobacteria</taxon>
        <taxon>Candidatus Nasuia</taxon>
    </lineage>
</organism>
<dbReference type="AlphaFoldDB" id="A0A0S2UP84"/>
<keyword evidence="1" id="KW-1133">Transmembrane helix</keyword>
<feature type="transmembrane region" description="Helical" evidence="1">
    <location>
        <begin position="110"/>
        <end position="130"/>
    </location>
</feature>
<dbReference type="Proteomes" id="UP000055684">
    <property type="component" value="Chromosome"/>
</dbReference>
<reference evidence="2 3" key="2">
    <citation type="journal article" date="2016" name="Genome Announc.">
        <title>Complete Genome Sequences of the Obligate Symbionts 'Candidatus Sulcia muelleri' and 'Ca. Nasuia deltocephalinicola' from the Pestiferous Leafhopper Macrosteles quadripunctulatus (Hemiptera: Cicadellidae).</title>
        <authorList>
            <person name="Bennett G.M."/>
            <person name="Abba S."/>
            <person name="Kube M."/>
            <person name="Marzachi C."/>
        </authorList>
    </citation>
    <scope>NUCLEOTIDE SEQUENCE [LARGE SCALE GENOMIC DNA]</scope>
    <source>
        <strain evidence="2 3">PUNC</strain>
    </source>
</reference>
<sequence length="131" mass="16589">MLVVILKNFFIFNYIYGVLEFNKNYAENFLIFLHKNFPYYYIKNFNIFKKILILNILKKKKNLIFINFYLNKIFLIKKYFYKNFNFFLYLKNINFKLKNIIFIKKINININNYIFIFSYFNYLIKIFFFFF</sequence>
<evidence type="ECO:0000313" key="3">
    <source>
        <dbReference type="Proteomes" id="UP000055684"/>
    </source>
</evidence>
<name>A0A0S2UP84_9PROT</name>
<protein>
    <submittedName>
        <fullName evidence="2">Uncharacterized protein</fullName>
    </submittedName>
</protein>
<keyword evidence="1" id="KW-0812">Transmembrane</keyword>
<reference evidence="3" key="1">
    <citation type="submission" date="2015-11" db="EMBL/GenBank/DDBJ databases">
        <title>Complete genome sequences of the obligate symbionts Candidatus Sulcia muelleri and Candidatus Nasuia deltocephalinicola from the pestiferous leafhopper, Macrosteles quadripunctulatus (Hemiptera: Cicadellidae).</title>
        <authorList>
            <person name="Bennett G.M."/>
            <person name="Abba S."/>
            <person name="Kube M."/>
            <person name="Marzachi C."/>
        </authorList>
    </citation>
    <scope>NUCLEOTIDE SEQUENCE [LARGE SCALE GENOMIC DNA]</scope>
    <source>
        <strain evidence="3">PUNC</strain>
    </source>
</reference>
<dbReference type="EMBL" id="CP013211">
    <property type="protein sequence ID" value="ALP70027.1"/>
    <property type="molecule type" value="Genomic_DNA"/>
</dbReference>
<keyword evidence="1" id="KW-0472">Membrane</keyword>
<evidence type="ECO:0000256" key="1">
    <source>
        <dbReference type="SAM" id="Phobius"/>
    </source>
</evidence>
<accession>A0A0S2UP84</accession>
<proteinExistence type="predicted"/>